<dbReference type="SMART" id="SM00387">
    <property type="entry name" value="HATPase_c"/>
    <property type="match status" value="1"/>
</dbReference>
<keyword evidence="7" id="KW-1133">Transmembrane helix</keyword>
<dbReference type="InterPro" id="IPR050736">
    <property type="entry name" value="Sensor_HK_Regulatory"/>
</dbReference>
<keyword evidence="6" id="KW-0902">Two-component regulatory system</keyword>
<evidence type="ECO:0000256" key="7">
    <source>
        <dbReference type="SAM" id="Phobius"/>
    </source>
</evidence>
<dbReference type="SMART" id="SM00388">
    <property type="entry name" value="HisKA"/>
    <property type="match status" value="1"/>
</dbReference>
<dbReference type="PROSITE" id="PS50109">
    <property type="entry name" value="HIS_KIN"/>
    <property type="match status" value="1"/>
</dbReference>
<dbReference type="InterPro" id="IPR003661">
    <property type="entry name" value="HisK_dim/P_dom"/>
</dbReference>
<dbReference type="GO" id="GO:0000155">
    <property type="term" value="F:phosphorelay sensor kinase activity"/>
    <property type="evidence" value="ECO:0007669"/>
    <property type="project" value="InterPro"/>
</dbReference>
<protein>
    <recommendedName>
        <fullName evidence="2">histidine kinase</fullName>
        <ecNumber evidence="2">2.7.13.3</ecNumber>
    </recommendedName>
</protein>
<reference evidence="9 10" key="1">
    <citation type="journal article" date="2016" name="Nat. Commun.">
        <title>Thousands of microbial genomes shed light on interconnected biogeochemical processes in an aquifer system.</title>
        <authorList>
            <person name="Anantharaman K."/>
            <person name="Brown C.T."/>
            <person name="Hug L.A."/>
            <person name="Sharon I."/>
            <person name="Castelle C.J."/>
            <person name="Probst A.J."/>
            <person name="Thomas B.C."/>
            <person name="Singh A."/>
            <person name="Wilkins M.J."/>
            <person name="Karaoz U."/>
            <person name="Brodie E.L."/>
            <person name="Williams K.H."/>
            <person name="Hubbard S.S."/>
            <person name="Banfield J.F."/>
        </authorList>
    </citation>
    <scope>NUCLEOTIDE SEQUENCE [LARGE SCALE GENOMIC DNA]</scope>
</reference>
<name>A0A1G2PRM1_9BACT</name>
<dbReference type="EC" id="2.7.13.3" evidence="2"/>
<dbReference type="SUPFAM" id="SSF55874">
    <property type="entry name" value="ATPase domain of HSP90 chaperone/DNA topoisomerase II/histidine kinase"/>
    <property type="match status" value="1"/>
</dbReference>
<dbReference type="Gene3D" id="3.30.565.10">
    <property type="entry name" value="Histidine kinase-like ATPase, C-terminal domain"/>
    <property type="match status" value="1"/>
</dbReference>
<evidence type="ECO:0000256" key="6">
    <source>
        <dbReference type="ARBA" id="ARBA00023012"/>
    </source>
</evidence>
<dbReference type="Gene3D" id="1.10.287.130">
    <property type="match status" value="1"/>
</dbReference>
<sequence>MIDKFVIELNTFYTSGFVLFVGAAVFFGLRLAVLFFRHLNLRYSALGFERALFTYVISNVSNKKGPWREYKELQKTLDRLSPTQRDQEAASIYFQIEDNYLLQKSRHKLSREGLRTKIFKACSAQKADGVFAMIFLPQHLQMLRLYEHFVDILFVKSKLLLSAESFKKTISVFSQINYPVKFSGEESLKWRIIEKTFSDRDYEHQFEEIKKISTQFTAKLLQYSIEDIGTDRAENLFREAYQDFKQRHLFIGADTIAQVLHIIPEGILSIERISILPKADLEEAVRSRTQELESALGKVEEQRKLLDRALADLQRNDVLKTEFIDVISHQFRTPLSVIRWHSELLEDNVMSYMPSDKADDIKESIKALYTKSVFLIDLLEDLFDVLALEKESFLLNKQPCQLWEIITDVCNEMQKDAVKRSIKLSFDKTSPIFSEALLDKEKIARTVRILLRNAIQYTPENGSVKVNIIETASDGAKTITCSIEDTGIGIPAEEIPNLFSRFHRAANAVRQVPDGAGIGLYLVKKFVEGHGGKVEVFSELNKGTKFVISLPAV</sequence>
<evidence type="ECO:0000259" key="8">
    <source>
        <dbReference type="PROSITE" id="PS50109"/>
    </source>
</evidence>
<dbReference type="InterPro" id="IPR005467">
    <property type="entry name" value="His_kinase_dom"/>
</dbReference>
<keyword evidence="7" id="KW-0812">Transmembrane</keyword>
<dbReference type="InterPro" id="IPR003594">
    <property type="entry name" value="HATPase_dom"/>
</dbReference>
<gene>
    <name evidence="9" type="ORF">A3A97_03450</name>
</gene>
<keyword evidence="7" id="KW-0472">Membrane</keyword>
<feature type="domain" description="Histidine kinase" evidence="8">
    <location>
        <begin position="326"/>
        <end position="553"/>
    </location>
</feature>
<dbReference type="EMBL" id="MHSW01000038">
    <property type="protein sequence ID" value="OHA50379.1"/>
    <property type="molecule type" value="Genomic_DNA"/>
</dbReference>
<evidence type="ECO:0000256" key="4">
    <source>
        <dbReference type="ARBA" id="ARBA00022679"/>
    </source>
</evidence>
<proteinExistence type="predicted"/>
<organism evidence="9 10">
    <name type="scientific">Candidatus Terrybacteria bacterium RIFCSPLOWO2_01_FULL_40_23</name>
    <dbReference type="NCBI Taxonomy" id="1802366"/>
    <lineage>
        <taxon>Bacteria</taxon>
        <taxon>Candidatus Terryibacteriota</taxon>
    </lineage>
</organism>
<dbReference type="InterPro" id="IPR036890">
    <property type="entry name" value="HATPase_C_sf"/>
</dbReference>
<dbReference type="AlphaFoldDB" id="A0A1G2PRM1"/>
<dbReference type="Pfam" id="PF02518">
    <property type="entry name" value="HATPase_c"/>
    <property type="match status" value="1"/>
</dbReference>
<feature type="transmembrane region" description="Helical" evidence="7">
    <location>
        <begin position="12"/>
        <end position="36"/>
    </location>
</feature>
<dbReference type="InterPro" id="IPR036097">
    <property type="entry name" value="HisK_dim/P_sf"/>
</dbReference>
<keyword evidence="4" id="KW-0808">Transferase</keyword>
<accession>A0A1G2PRM1</accession>
<dbReference type="InterPro" id="IPR004358">
    <property type="entry name" value="Sig_transdc_His_kin-like_C"/>
</dbReference>
<keyword evidence="5" id="KW-0418">Kinase</keyword>
<dbReference type="PANTHER" id="PTHR43711">
    <property type="entry name" value="TWO-COMPONENT HISTIDINE KINASE"/>
    <property type="match status" value="1"/>
</dbReference>
<evidence type="ECO:0000256" key="1">
    <source>
        <dbReference type="ARBA" id="ARBA00000085"/>
    </source>
</evidence>
<dbReference type="SUPFAM" id="SSF47384">
    <property type="entry name" value="Homodimeric domain of signal transducing histidine kinase"/>
    <property type="match status" value="1"/>
</dbReference>
<evidence type="ECO:0000256" key="2">
    <source>
        <dbReference type="ARBA" id="ARBA00012438"/>
    </source>
</evidence>
<dbReference type="Pfam" id="PF00512">
    <property type="entry name" value="HisKA"/>
    <property type="match status" value="1"/>
</dbReference>
<dbReference type="Proteomes" id="UP000176951">
    <property type="component" value="Unassembled WGS sequence"/>
</dbReference>
<evidence type="ECO:0000313" key="10">
    <source>
        <dbReference type="Proteomes" id="UP000176951"/>
    </source>
</evidence>
<dbReference type="PANTHER" id="PTHR43711:SF26">
    <property type="entry name" value="SENSOR HISTIDINE KINASE RCSC"/>
    <property type="match status" value="1"/>
</dbReference>
<keyword evidence="3" id="KW-0597">Phosphoprotein</keyword>
<dbReference type="PRINTS" id="PR00344">
    <property type="entry name" value="BCTRLSENSOR"/>
</dbReference>
<dbReference type="CDD" id="cd00082">
    <property type="entry name" value="HisKA"/>
    <property type="match status" value="1"/>
</dbReference>
<evidence type="ECO:0000256" key="3">
    <source>
        <dbReference type="ARBA" id="ARBA00022553"/>
    </source>
</evidence>
<evidence type="ECO:0000256" key="5">
    <source>
        <dbReference type="ARBA" id="ARBA00022777"/>
    </source>
</evidence>
<evidence type="ECO:0000313" key="9">
    <source>
        <dbReference type="EMBL" id="OHA50379.1"/>
    </source>
</evidence>
<comment type="caution">
    <text evidence="9">The sequence shown here is derived from an EMBL/GenBank/DDBJ whole genome shotgun (WGS) entry which is preliminary data.</text>
</comment>
<dbReference type="FunFam" id="3.30.565.10:FF:000006">
    <property type="entry name" value="Sensor histidine kinase WalK"/>
    <property type="match status" value="1"/>
</dbReference>
<comment type="catalytic activity">
    <reaction evidence="1">
        <text>ATP + protein L-histidine = ADP + protein N-phospho-L-histidine.</text>
        <dbReference type="EC" id="2.7.13.3"/>
    </reaction>
</comment>